<dbReference type="Gene3D" id="1.20.1250.20">
    <property type="entry name" value="MFS general substrate transporter like domains"/>
    <property type="match status" value="1"/>
</dbReference>
<evidence type="ECO:0000313" key="9">
    <source>
        <dbReference type="Proteomes" id="UP001183202"/>
    </source>
</evidence>
<feature type="transmembrane region" description="Helical" evidence="6">
    <location>
        <begin position="303"/>
        <end position="326"/>
    </location>
</feature>
<feature type="transmembrane region" description="Helical" evidence="6">
    <location>
        <begin position="141"/>
        <end position="159"/>
    </location>
</feature>
<dbReference type="InterPro" id="IPR020846">
    <property type="entry name" value="MFS_dom"/>
</dbReference>
<accession>A0ABU2NER7</accession>
<evidence type="ECO:0000256" key="6">
    <source>
        <dbReference type="SAM" id="Phobius"/>
    </source>
</evidence>
<feature type="transmembrane region" description="Helical" evidence="6">
    <location>
        <begin position="372"/>
        <end position="392"/>
    </location>
</feature>
<sequence>MLSDQTGSSPEQRRILAVLVVAQVLSGAGLAAGITVGALLAQRMLGTTGLAGLPSALFTLGSALAALVVGAVSQSRGRRAGLGLGYAVGALGAVGVVVAAAADDVWLLFLALFVYGAGTATNLQARYAGADLAHPSRRGRAISTVLVATTIGGVVGPNLAAATDTAAVGLGLPPLTGPFVLAALAYGAASIVLTALLRPDPLLHSRARQPATGPGTDTTAGSGPAALTADTPANGQVDRSRAVFAGATTMVVTQLVMVAIMTMTPVHILEHGHGVAAAGMIIGIHVAAMYLPSPLSGWVVDRYGSTPAAVLAGGVLLAAGLTAAFAPDASLLALAVALALLGVGWNLGLLSGTTALTSALDPANRARTQGRVDVTVALSGAAGGLGSGFMVATTSYSALALTGGLIGVVALTVAAIAERQRSRRHSTARAAGT</sequence>
<evidence type="ECO:0000256" key="1">
    <source>
        <dbReference type="ARBA" id="ARBA00004651"/>
    </source>
</evidence>
<keyword evidence="2 6" id="KW-0812">Transmembrane</keyword>
<evidence type="ECO:0000259" key="7">
    <source>
        <dbReference type="PROSITE" id="PS50850"/>
    </source>
</evidence>
<feature type="transmembrane region" description="Helical" evidence="6">
    <location>
        <begin position="273"/>
        <end position="291"/>
    </location>
</feature>
<evidence type="ECO:0000256" key="2">
    <source>
        <dbReference type="ARBA" id="ARBA00022692"/>
    </source>
</evidence>
<gene>
    <name evidence="8" type="ORF">RM445_23290</name>
</gene>
<feature type="transmembrane region" description="Helical" evidence="6">
    <location>
        <begin position="332"/>
        <end position="360"/>
    </location>
</feature>
<evidence type="ECO:0000256" key="4">
    <source>
        <dbReference type="ARBA" id="ARBA00023136"/>
    </source>
</evidence>
<organism evidence="8 9">
    <name type="scientific">Pseudonocardia charpentierae</name>
    <dbReference type="NCBI Taxonomy" id="3075545"/>
    <lineage>
        <taxon>Bacteria</taxon>
        <taxon>Bacillati</taxon>
        <taxon>Actinomycetota</taxon>
        <taxon>Actinomycetes</taxon>
        <taxon>Pseudonocardiales</taxon>
        <taxon>Pseudonocardiaceae</taxon>
        <taxon>Pseudonocardia</taxon>
    </lineage>
</organism>
<dbReference type="PROSITE" id="PS50850">
    <property type="entry name" value="MFS"/>
    <property type="match status" value="1"/>
</dbReference>
<comment type="subcellular location">
    <subcellularLocation>
        <location evidence="1">Cell membrane</location>
        <topology evidence="1">Multi-pass membrane protein</topology>
    </subcellularLocation>
</comment>
<dbReference type="InterPro" id="IPR036259">
    <property type="entry name" value="MFS_trans_sf"/>
</dbReference>
<keyword evidence="3 6" id="KW-1133">Transmembrane helix</keyword>
<comment type="caution">
    <text evidence="8">The sequence shown here is derived from an EMBL/GenBank/DDBJ whole genome shotgun (WGS) entry which is preliminary data.</text>
</comment>
<dbReference type="PANTHER" id="PTHR23534">
    <property type="entry name" value="MFS PERMEASE"/>
    <property type="match status" value="1"/>
</dbReference>
<keyword evidence="9" id="KW-1185">Reference proteome</keyword>
<dbReference type="EMBL" id="JAVREJ010000018">
    <property type="protein sequence ID" value="MDT0352457.1"/>
    <property type="molecule type" value="Genomic_DNA"/>
</dbReference>
<feature type="region of interest" description="Disordered" evidence="5">
    <location>
        <begin position="205"/>
        <end position="232"/>
    </location>
</feature>
<evidence type="ECO:0000313" key="8">
    <source>
        <dbReference type="EMBL" id="MDT0352457.1"/>
    </source>
</evidence>
<feature type="transmembrane region" description="Helical" evidence="6">
    <location>
        <begin position="108"/>
        <end position="129"/>
    </location>
</feature>
<dbReference type="InterPro" id="IPR011701">
    <property type="entry name" value="MFS"/>
</dbReference>
<dbReference type="SUPFAM" id="SSF103473">
    <property type="entry name" value="MFS general substrate transporter"/>
    <property type="match status" value="1"/>
</dbReference>
<keyword evidence="4 6" id="KW-0472">Membrane</keyword>
<evidence type="ECO:0000256" key="5">
    <source>
        <dbReference type="SAM" id="MobiDB-lite"/>
    </source>
</evidence>
<proteinExistence type="predicted"/>
<name>A0ABU2NER7_9PSEU</name>
<dbReference type="RefSeq" id="WP_311558961.1">
    <property type="nucleotide sequence ID" value="NZ_JAVREJ010000018.1"/>
</dbReference>
<feature type="compositionally biased region" description="Low complexity" evidence="5">
    <location>
        <begin position="210"/>
        <end position="226"/>
    </location>
</feature>
<dbReference type="Proteomes" id="UP001183202">
    <property type="component" value="Unassembled WGS sequence"/>
</dbReference>
<feature type="transmembrane region" description="Helical" evidence="6">
    <location>
        <begin position="53"/>
        <end position="72"/>
    </location>
</feature>
<protein>
    <submittedName>
        <fullName evidence="8">MFS transporter</fullName>
    </submittedName>
</protein>
<feature type="domain" description="Major facilitator superfamily (MFS) profile" evidence="7">
    <location>
        <begin position="15"/>
        <end position="421"/>
    </location>
</feature>
<feature type="transmembrane region" description="Helical" evidence="6">
    <location>
        <begin position="84"/>
        <end position="102"/>
    </location>
</feature>
<dbReference type="Pfam" id="PF07690">
    <property type="entry name" value="MFS_1"/>
    <property type="match status" value="1"/>
</dbReference>
<feature type="transmembrane region" description="Helical" evidence="6">
    <location>
        <begin position="15"/>
        <end position="41"/>
    </location>
</feature>
<feature type="transmembrane region" description="Helical" evidence="6">
    <location>
        <begin position="179"/>
        <end position="197"/>
    </location>
</feature>
<evidence type="ECO:0000256" key="3">
    <source>
        <dbReference type="ARBA" id="ARBA00022989"/>
    </source>
</evidence>
<feature type="transmembrane region" description="Helical" evidence="6">
    <location>
        <begin position="398"/>
        <end position="417"/>
    </location>
</feature>
<feature type="transmembrane region" description="Helical" evidence="6">
    <location>
        <begin position="242"/>
        <end position="261"/>
    </location>
</feature>
<dbReference type="PANTHER" id="PTHR23534:SF1">
    <property type="entry name" value="MAJOR FACILITATOR SUPERFAMILY PROTEIN"/>
    <property type="match status" value="1"/>
</dbReference>
<reference evidence="9" key="1">
    <citation type="submission" date="2023-07" db="EMBL/GenBank/DDBJ databases">
        <title>30 novel species of actinomycetes from the DSMZ collection.</title>
        <authorList>
            <person name="Nouioui I."/>
        </authorList>
    </citation>
    <scope>NUCLEOTIDE SEQUENCE [LARGE SCALE GENOMIC DNA]</scope>
    <source>
        <strain evidence="9">DSM 45834</strain>
    </source>
</reference>